<gene>
    <name evidence="2" type="ORF">A6A05_02585</name>
</gene>
<dbReference type="Proteomes" id="UP000078543">
    <property type="component" value="Unassembled WGS sequence"/>
</dbReference>
<reference evidence="2 3" key="1">
    <citation type="submission" date="2016-04" db="EMBL/GenBank/DDBJ databases">
        <title>Draft genome sequence of freshwater magnetotactic bacteria Magnetospirillum marisnigri SP-1 and Magnetospirillum moscoviense BB-1.</title>
        <authorList>
            <person name="Koziaeva V."/>
            <person name="Dziuba M.V."/>
            <person name="Ivanov T.M."/>
            <person name="Kuznetsov B."/>
            <person name="Grouzdev D.S."/>
        </authorList>
    </citation>
    <scope>NUCLEOTIDE SEQUENCE [LARGE SCALE GENOMIC DNA]</scope>
    <source>
        <strain evidence="2 3">BB-1</strain>
    </source>
</reference>
<sequence>MLRLLLDECLSPTLVARAQARGVDATHVRFLGKAGYQDYNLIDIILAGEYCFVTNNARDFLKLFAEVEWHDGLVIILPQTRLAEQIVLFEAALDFVGGLDHTINRVVEVHSATDIRLSNLPPDELR</sequence>
<evidence type="ECO:0000313" key="3">
    <source>
        <dbReference type="Proteomes" id="UP000078543"/>
    </source>
</evidence>
<accession>A0A178MJH9</accession>
<dbReference type="STRING" id="1437059.A6A05_02585"/>
<dbReference type="InterPro" id="IPR041049">
    <property type="entry name" value="DUF5615"/>
</dbReference>
<evidence type="ECO:0000313" key="2">
    <source>
        <dbReference type="EMBL" id="OAN48891.1"/>
    </source>
</evidence>
<organism evidence="2 3">
    <name type="scientific">Magnetospirillum moscoviense</name>
    <dbReference type="NCBI Taxonomy" id="1437059"/>
    <lineage>
        <taxon>Bacteria</taxon>
        <taxon>Pseudomonadati</taxon>
        <taxon>Pseudomonadota</taxon>
        <taxon>Alphaproteobacteria</taxon>
        <taxon>Rhodospirillales</taxon>
        <taxon>Rhodospirillaceae</taxon>
        <taxon>Magnetospirillum</taxon>
    </lineage>
</organism>
<name>A0A178MJH9_9PROT</name>
<dbReference type="OrthoDB" id="7363756at2"/>
<proteinExistence type="predicted"/>
<evidence type="ECO:0000259" key="1">
    <source>
        <dbReference type="Pfam" id="PF18480"/>
    </source>
</evidence>
<dbReference type="EMBL" id="LWQU01000152">
    <property type="protein sequence ID" value="OAN48891.1"/>
    <property type="molecule type" value="Genomic_DNA"/>
</dbReference>
<protein>
    <recommendedName>
        <fullName evidence="1">DUF5615 domain-containing protein</fullName>
    </recommendedName>
</protein>
<dbReference type="AlphaFoldDB" id="A0A178MJH9"/>
<feature type="domain" description="DUF5615" evidence="1">
    <location>
        <begin position="3"/>
        <end position="92"/>
    </location>
</feature>
<keyword evidence="3" id="KW-1185">Reference proteome</keyword>
<dbReference type="Pfam" id="PF18480">
    <property type="entry name" value="DUF5615"/>
    <property type="match status" value="1"/>
</dbReference>
<dbReference type="RefSeq" id="WP_068501912.1">
    <property type="nucleotide sequence ID" value="NZ_LWQU01000152.1"/>
</dbReference>
<comment type="caution">
    <text evidence="2">The sequence shown here is derived from an EMBL/GenBank/DDBJ whole genome shotgun (WGS) entry which is preliminary data.</text>
</comment>